<dbReference type="RefSeq" id="WP_197920474.1">
    <property type="nucleotide sequence ID" value="NZ_CAWPTA010000006.1"/>
</dbReference>
<organism evidence="2 3">
    <name type="scientific">Aurantiacibacter sediminis</name>
    <dbReference type="NCBI Taxonomy" id="2793064"/>
    <lineage>
        <taxon>Bacteria</taxon>
        <taxon>Pseudomonadati</taxon>
        <taxon>Pseudomonadota</taxon>
        <taxon>Alphaproteobacteria</taxon>
        <taxon>Sphingomonadales</taxon>
        <taxon>Erythrobacteraceae</taxon>
        <taxon>Aurantiacibacter</taxon>
    </lineage>
</organism>
<feature type="region of interest" description="Disordered" evidence="1">
    <location>
        <begin position="1"/>
        <end position="45"/>
    </location>
</feature>
<keyword evidence="3" id="KW-1185">Reference proteome</keyword>
<dbReference type="Proteomes" id="UP000602442">
    <property type="component" value="Unassembled WGS sequence"/>
</dbReference>
<protein>
    <submittedName>
        <fullName evidence="2">Uncharacterized protein</fullName>
    </submittedName>
</protein>
<evidence type="ECO:0000313" key="2">
    <source>
        <dbReference type="EMBL" id="MBH5321826.1"/>
    </source>
</evidence>
<feature type="compositionally biased region" description="Polar residues" evidence="1">
    <location>
        <begin position="1"/>
        <end position="10"/>
    </location>
</feature>
<evidence type="ECO:0000313" key="3">
    <source>
        <dbReference type="Proteomes" id="UP000602442"/>
    </source>
</evidence>
<sequence>MSGLSITQTGVEEEFSKPDNACADRASGGSGDAFKRTNTMIGASI</sequence>
<gene>
    <name evidence="2" type="ORF">I5L03_04420</name>
</gene>
<accession>A0ABS0N1I9</accession>
<reference evidence="2 3" key="1">
    <citation type="submission" date="2020-11" db="EMBL/GenBank/DDBJ databases">
        <title>Erythrobacter sediminis sp. nov., a marine bacterium from a tidal flat of Garorim Bay.</title>
        <authorList>
            <person name="Kim D."/>
            <person name="Yoo Y."/>
            <person name="Kim J.-J."/>
        </authorList>
    </citation>
    <scope>NUCLEOTIDE SEQUENCE [LARGE SCALE GENOMIC DNA]</scope>
    <source>
        <strain evidence="2 3">JGD-13</strain>
    </source>
</reference>
<comment type="caution">
    <text evidence="2">The sequence shown here is derived from an EMBL/GenBank/DDBJ whole genome shotgun (WGS) entry which is preliminary data.</text>
</comment>
<feature type="compositionally biased region" description="Polar residues" evidence="1">
    <location>
        <begin position="36"/>
        <end position="45"/>
    </location>
</feature>
<name>A0ABS0N1I9_9SPHN</name>
<proteinExistence type="predicted"/>
<evidence type="ECO:0000256" key="1">
    <source>
        <dbReference type="SAM" id="MobiDB-lite"/>
    </source>
</evidence>
<dbReference type="EMBL" id="JAEANY010000001">
    <property type="protein sequence ID" value="MBH5321826.1"/>
    <property type="molecule type" value="Genomic_DNA"/>
</dbReference>